<dbReference type="InterPro" id="IPR014729">
    <property type="entry name" value="Rossmann-like_a/b/a_fold"/>
</dbReference>
<feature type="domain" description="UspA" evidence="2">
    <location>
        <begin position="157"/>
        <end position="281"/>
    </location>
</feature>
<keyword evidence="4" id="KW-1185">Reference proteome</keyword>
<evidence type="ECO:0000259" key="2">
    <source>
        <dbReference type="Pfam" id="PF00582"/>
    </source>
</evidence>
<sequence length="286" mass="31916">MKKILVLTDFSDNASHAASSAIFLASKVHASVLLFHTFIRQAVPVNADTPWQIEELMWADQSKYNLAYLTENLEPLVDQLPPADYHPKIHTESTEGSLAFQLKEQLQNHDIEFIVMGAGSGTTMEHILAGSSTTAVIEHTTRPVIIIPAAAQLQRLKKVIFATDFDEADIHALGYLTGLGKLFDFQLEIVHVKLFKQTEQEVSGPERSFFEKVEKLHYPNLSYQEVKGKDLASRLNRICKDKTSDLLVMVHDQRGLLGRLFGGSVSKAILKRQSLPVMIIPGTIKV</sequence>
<evidence type="ECO:0000313" key="4">
    <source>
        <dbReference type="Proteomes" id="UP001204376"/>
    </source>
</evidence>
<dbReference type="CDD" id="cd00293">
    <property type="entry name" value="USP-like"/>
    <property type="match status" value="2"/>
</dbReference>
<dbReference type="PANTHER" id="PTHR46268">
    <property type="entry name" value="STRESS RESPONSE PROTEIN NHAX"/>
    <property type="match status" value="1"/>
</dbReference>
<accession>A0ABT1T3J8</accession>
<dbReference type="RefSeq" id="WP_256539373.1">
    <property type="nucleotide sequence ID" value="NZ_JANHOH010000002.1"/>
</dbReference>
<feature type="domain" description="UspA" evidence="2">
    <location>
        <begin position="1"/>
        <end position="148"/>
    </location>
</feature>
<organism evidence="3 4">
    <name type="scientific">Mucilaginibacter aquariorum</name>
    <dbReference type="NCBI Taxonomy" id="2967225"/>
    <lineage>
        <taxon>Bacteria</taxon>
        <taxon>Pseudomonadati</taxon>
        <taxon>Bacteroidota</taxon>
        <taxon>Sphingobacteriia</taxon>
        <taxon>Sphingobacteriales</taxon>
        <taxon>Sphingobacteriaceae</taxon>
        <taxon>Mucilaginibacter</taxon>
    </lineage>
</organism>
<evidence type="ECO:0000256" key="1">
    <source>
        <dbReference type="ARBA" id="ARBA00008791"/>
    </source>
</evidence>
<dbReference type="Proteomes" id="UP001204376">
    <property type="component" value="Unassembled WGS sequence"/>
</dbReference>
<dbReference type="PANTHER" id="PTHR46268:SF6">
    <property type="entry name" value="UNIVERSAL STRESS PROTEIN UP12"/>
    <property type="match status" value="1"/>
</dbReference>
<dbReference type="SUPFAM" id="SSF52402">
    <property type="entry name" value="Adenine nucleotide alpha hydrolases-like"/>
    <property type="match status" value="2"/>
</dbReference>
<reference evidence="3 4" key="1">
    <citation type="submission" date="2022-07" db="EMBL/GenBank/DDBJ databases">
        <title>Mucilaginibacter sp. JC4.</title>
        <authorList>
            <person name="Le V."/>
            <person name="Ko S.-R."/>
            <person name="Ahn C.-Y."/>
            <person name="Oh H.-M."/>
        </authorList>
    </citation>
    <scope>NUCLEOTIDE SEQUENCE [LARGE SCALE GENOMIC DNA]</scope>
    <source>
        <strain evidence="3 4">JC4</strain>
    </source>
</reference>
<gene>
    <name evidence="3" type="ORF">NPE20_14510</name>
</gene>
<dbReference type="EMBL" id="JANHOH010000002">
    <property type="protein sequence ID" value="MCQ6959186.1"/>
    <property type="molecule type" value="Genomic_DNA"/>
</dbReference>
<dbReference type="Pfam" id="PF00582">
    <property type="entry name" value="Usp"/>
    <property type="match status" value="2"/>
</dbReference>
<comment type="caution">
    <text evidence="3">The sequence shown here is derived from an EMBL/GenBank/DDBJ whole genome shotgun (WGS) entry which is preliminary data.</text>
</comment>
<evidence type="ECO:0000313" key="3">
    <source>
        <dbReference type="EMBL" id="MCQ6959186.1"/>
    </source>
</evidence>
<name>A0ABT1T3J8_9SPHI</name>
<protein>
    <submittedName>
        <fullName evidence="3">Universal stress protein</fullName>
    </submittedName>
</protein>
<comment type="similarity">
    <text evidence="1">Belongs to the universal stress protein A family.</text>
</comment>
<proteinExistence type="inferred from homology"/>
<dbReference type="InterPro" id="IPR006016">
    <property type="entry name" value="UspA"/>
</dbReference>
<dbReference type="Gene3D" id="3.40.50.620">
    <property type="entry name" value="HUPs"/>
    <property type="match status" value="2"/>
</dbReference>
<dbReference type="InterPro" id="IPR006015">
    <property type="entry name" value="Universal_stress_UspA"/>
</dbReference>
<dbReference type="PRINTS" id="PR01438">
    <property type="entry name" value="UNVRSLSTRESS"/>
</dbReference>